<keyword evidence="2" id="KW-1185">Reference proteome</keyword>
<dbReference type="Pfam" id="PF10387">
    <property type="entry name" value="DUF2442"/>
    <property type="match status" value="1"/>
</dbReference>
<evidence type="ECO:0000313" key="1">
    <source>
        <dbReference type="EMBL" id="ASQ31187.1"/>
    </source>
</evidence>
<protein>
    <submittedName>
        <fullName evidence="1">DUF2442 domain protein</fullName>
    </submittedName>
</protein>
<dbReference type="SUPFAM" id="SSF143880">
    <property type="entry name" value="NE0471 N-terminal domain-like"/>
    <property type="match status" value="1"/>
</dbReference>
<accession>A0A222MYV8</accession>
<dbReference type="KEGG" id="cavi:CAV_1587"/>
<organism evidence="1 2">
    <name type="scientific">Campylobacter avium LMG 24591</name>
    <dbReference type="NCBI Taxonomy" id="522484"/>
    <lineage>
        <taxon>Bacteria</taxon>
        <taxon>Pseudomonadati</taxon>
        <taxon>Campylobacterota</taxon>
        <taxon>Epsilonproteobacteria</taxon>
        <taxon>Campylobacterales</taxon>
        <taxon>Campylobacteraceae</taxon>
        <taxon>Campylobacter</taxon>
    </lineage>
</organism>
<proteinExistence type="predicted"/>
<sequence length="89" mass="10406">MEKYIFHKIKQVQALDDYKLKVKFLSDECKIYDLSQLGQYSDFKILLSTPQLFKNVKVSQGGYGIEWNDKLDLSCNELYYNGKVIDQGN</sequence>
<reference evidence="1 2" key="1">
    <citation type="submission" date="2017-07" db="EMBL/GenBank/DDBJ databases">
        <title>Analysis of two Campylobacter avium genomes and identification of a novel hippuricase gene.</title>
        <authorList>
            <person name="Miller W.G."/>
            <person name="Chapman M.H."/>
            <person name="Yee E."/>
            <person name="Revez J."/>
            <person name="Bono J.L."/>
            <person name="Rossi M."/>
        </authorList>
    </citation>
    <scope>NUCLEOTIDE SEQUENCE [LARGE SCALE GENOMIC DNA]</scope>
    <source>
        <strain evidence="1 2">LMG 24591</strain>
    </source>
</reference>
<evidence type="ECO:0000313" key="2">
    <source>
        <dbReference type="Proteomes" id="UP000201169"/>
    </source>
</evidence>
<dbReference type="AlphaFoldDB" id="A0A222MYV8"/>
<dbReference type="Gene3D" id="3.30.2020.10">
    <property type="entry name" value="NE0471-like N-terminal domain"/>
    <property type="match status" value="1"/>
</dbReference>
<dbReference type="InterPro" id="IPR018841">
    <property type="entry name" value="DUF2442"/>
</dbReference>
<dbReference type="OrthoDB" id="427321at2"/>
<dbReference type="RefSeq" id="WP_094324325.1">
    <property type="nucleotide sequence ID" value="NZ_CP022347.1"/>
</dbReference>
<dbReference type="EMBL" id="CP022347">
    <property type="protein sequence ID" value="ASQ31187.1"/>
    <property type="molecule type" value="Genomic_DNA"/>
</dbReference>
<dbReference type="InterPro" id="IPR036782">
    <property type="entry name" value="NE0471-like_N"/>
</dbReference>
<name>A0A222MYV8_9BACT</name>
<dbReference type="Proteomes" id="UP000201169">
    <property type="component" value="Chromosome"/>
</dbReference>
<gene>
    <name evidence="1" type="ORF">CAV_1587</name>
</gene>